<gene>
    <name evidence="1" type="ORF">RI048_26705</name>
</gene>
<sequence>MINIFIDTEFTDFVDPQLISLGMVAETGEEFYVELPYDLQRCSGFVKETVLPMLGYAPEAQVAKDDLYAKIIQWLRIVRQDNAEVRVCFDYQTDWDLFVGALDSKVPAWCVGRLVANCINEALRCEYHEKNRLPEHHALNDARANRYAFREAPNAIVDVVGNNFPPRTPTQ</sequence>
<organism evidence="1 2">
    <name type="scientific">Herbaspirillum huttiense subsp. lycopersici</name>
    <dbReference type="NCBI Taxonomy" id="3074428"/>
    <lineage>
        <taxon>Bacteria</taxon>
        <taxon>Pseudomonadati</taxon>
        <taxon>Pseudomonadota</taxon>
        <taxon>Betaproteobacteria</taxon>
        <taxon>Burkholderiales</taxon>
        <taxon>Oxalobacteraceae</taxon>
        <taxon>Herbaspirillum</taxon>
    </lineage>
</organism>
<dbReference type="EMBL" id="JAVLSJ010000024">
    <property type="protein sequence ID" value="MDR9851844.1"/>
    <property type="molecule type" value="Genomic_DNA"/>
</dbReference>
<keyword evidence="2" id="KW-1185">Reference proteome</keyword>
<dbReference type="Proteomes" id="UP001246576">
    <property type="component" value="Unassembled WGS sequence"/>
</dbReference>
<protein>
    <submittedName>
        <fullName evidence="1">3'-5' exoribonuclease</fullName>
    </submittedName>
</protein>
<dbReference type="RefSeq" id="WP_083247004.1">
    <property type="nucleotide sequence ID" value="NZ_JAVLSJ010000024.1"/>
</dbReference>
<comment type="caution">
    <text evidence="1">The sequence shown here is derived from an EMBL/GenBank/DDBJ whole genome shotgun (WGS) entry which is preliminary data.</text>
</comment>
<evidence type="ECO:0000313" key="2">
    <source>
        <dbReference type="Proteomes" id="UP001246576"/>
    </source>
</evidence>
<name>A0ABU2EUM0_9BURK</name>
<evidence type="ECO:0000313" key="1">
    <source>
        <dbReference type="EMBL" id="MDR9851844.1"/>
    </source>
</evidence>
<dbReference type="SUPFAM" id="SSF53098">
    <property type="entry name" value="Ribonuclease H-like"/>
    <property type="match status" value="1"/>
</dbReference>
<dbReference type="Gene3D" id="3.30.420.10">
    <property type="entry name" value="Ribonuclease H-like superfamily/Ribonuclease H"/>
    <property type="match status" value="1"/>
</dbReference>
<accession>A0ABU2EUM0</accession>
<proteinExistence type="predicted"/>
<reference evidence="1" key="1">
    <citation type="submission" date="2023-09" db="EMBL/GenBank/DDBJ databases">
        <title>Description of first Herbaspirillum huttiense subsp. nephrolepsisexaltata and Herbaspirillum huttiense subsp. lycopersicon.</title>
        <authorList>
            <person name="Poudel M."/>
            <person name="Sharma A."/>
            <person name="Goss E."/>
            <person name="Tapia J.H."/>
            <person name="Harmon C.M."/>
            <person name="Jones J.B."/>
        </authorList>
    </citation>
    <scope>NUCLEOTIDE SEQUENCE</scope>
    <source>
        <strain evidence="1">SE1</strain>
    </source>
</reference>
<dbReference type="InterPro" id="IPR012337">
    <property type="entry name" value="RNaseH-like_sf"/>
</dbReference>
<dbReference type="InterPro" id="IPR036397">
    <property type="entry name" value="RNaseH_sf"/>
</dbReference>